<dbReference type="Proteomes" id="UP001328107">
    <property type="component" value="Unassembled WGS sequence"/>
</dbReference>
<comment type="caution">
    <text evidence="1">The sequence shown here is derived from an EMBL/GenBank/DDBJ whole genome shotgun (WGS) entry which is preliminary data.</text>
</comment>
<sequence length="130" mass="14914">AVHFVHSRNESCPINYMRKIAIEESRTENVLLSDHIYSMQLHEGFRSQLKKCEQLRIVCVLRNDEKFTGALFSKSYALQISTEQLSIQKAAAKLGLSRETIRVGSPRMIRRILNVTSHESLEKIKLPSES</sequence>
<protein>
    <submittedName>
        <fullName evidence="1">Uncharacterized protein</fullName>
    </submittedName>
</protein>
<reference evidence="2" key="1">
    <citation type="submission" date="2022-10" db="EMBL/GenBank/DDBJ databases">
        <title>Genome assembly of Pristionchus species.</title>
        <authorList>
            <person name="Yoshida K."/>
            <person name="Sommer R.J."/>
        </authorList>
    </citation>
    <scope>NUCLEOTIDE SEQUENCE [LARGE SCALE GENOMIC DNA]</scope>
    <source>
        <strain evidence="2">RS5460</strain>
    </source>
</reference>
<feature type="non-terminal residue" evidence="1">
    <location>
        <position position="130"/>
    </location>
</feature>
<proteinExistence type="predicted"/>
<organism evidence="1 2">
    <name type="scientific">Pristionchus mayeri</name>
    <dbReference type="NCBI Taxonomy" id="1317129"/>
    <lineage>
        <taxon>Eukaryota</taxon>
        <taxon>Metazoa</taxon>
        <taxon>Ecdysozoa</taxon>
        <taxon>Nematoda</taxon>
        <taxon>Chromadorea</taxon>
        <taxon>Rhabditida</taxon>
        <taxon>Rhabditina</taxon>
        <taxon>Diplogasteromorpha</taxon>
        <taxon>Diplogasteroidea</taxon>
        <taxon>Neodiplogasteridae</taxon>
        <taxon>Pristionchus</taxon>
    </lineage>
</organism>
<dbReference type="AlphaFoldDB" id="A0AAN5DIK5"/>
<name>A0AAN5DIK5_9BILA</name>
<evidence type="ECO:0000313" key="1">
    <source>
        <dbReference type="EMBL" id="GMR62799.1"/>
    </source>
</evidence>
<accession>A0AAN5DIK5</accession>
<evidence type="ECO:0000313" key="2">
    <source>
        <dbReference type="Proteomes" id="UP001328107"/>
    </source>
</evidence>
<feature type="non-terminal residue" evidence="1">
    <location>
        <position position="1"/>
    </location>
</feature>
<gene>
    <name evidence="1" type="ORF">PMAYCL1PPCAC_32994</name>
</gene>
<keyword evidence="2" id="KW-1185">Reference proteome</keyword>
<dbReference type="EMBL" id="BTRK01000006">
    <property type="protein sequence ID" value="GMR62799.1"/>
    <property type="molecule type" value="Genomic_DNA"/>
</dbReference>